<reference evidence="1" key="1">
    <citation type="submission" date="2019-11" db="EMBL/GenBank/DDBJ databases">
        <authorList>
            <person name="Feng L."/>
        </authorList>
    </citation>
    <scope>NUCLEOTIDE SEQUENCE</scope>
    <source>
        <strain evidence="1">ElimosumLFYP34</strain>
    </source>
</reference>
<evidence type="ECO:0000313" key="1">
    <source>
        <dbReference type="EMBL" id="VYU63303.1"/>
    </source>
</evidence>
<sequence>MKNFSMPETVSPFLEQEELERLSQSLEKNVSREEAEAFLRRVPLRPGAAPEERARWVERLSEELETNFDQETIVKIRMGCHCNENGRLEETAETFKALYQSKGQDLARFVSHLNESGAGWSIKGGALYTRMFTCECPMLERAGTSPSLTWCYCTAGYSKAFFEAVFERPVEVELLQTIKQGHDCCLLKVTGIL</sequence>
<evidence type="ECO:0008006" key="2">
    <source>
        <dbReference type="Google" id="ProtNLM"/>
    </source>
</evidence>
<gene>
    <name evidence="1" type="ORF">ELLFYP34_03901</name>
</gene>
<organism evidence="1">
    <name type="scientific">Eubacterium limosum</name>
    <dbReference type="NCBI Taxonomy" id="1736"/>
    <lineage>
        <taxon>Bacteria</taxon>
        <taxon>Bacillati</taxon>
        <taxon>Bacillota</taxon>
        <taxon>Clostridia</taxon>
        <taxon>Eubacteriales</taxon>
        <taxon>Eubacteriaceae</taxon>
        <taxon>Eubacterium</taxon>
    </lineage>
</organism>
<protein>
    <recommendedName>
        <fullName evidence="2">Metanogen output domain-containing protein</fullName>
    </recommendedName>
</protein>
<name>A0A6N3GGW0_EUBLI</name>
<proteinExistence type="predicted"/>
<dbReference type="EMBL" id="CACRTR010000016">
    <property type="protein sequence ID" value="VYU63303.1"/>
    <property type="molecule type" value="Genomic_DNA"/>
</dbReference>
<dbReference type="AlphaFoldDB" id="A0A6N3GGW0"/>
<dbReference type="Pfam" id="PF19641">
    <property type="entry name" value="DUF6144"/>
    <property type="match status" value="1"/>
</dbReference>
<dbReference type="InterPro" id="IPR046142">
    <property type="entry name" value="DUF6144"/>
</dbReference>
<accession>A0A6N3GGW0</accession>